<keyword evidence="3" id="KW-1185">Reference proteome</keyword>
<dbReference type="Proteomes" id="UP000192257">
    <property type="component" value="Unassembled WGS sequence"/>
</dbReference>
<evidence type="ECO:0000256" key="1">
    <source>
        <dbReference type="SAM" id="MobiDB-lite"/>
    </source>
</evidence>
<gene>
    <name evidence="2" type="ORF">TM35_000102750</name>
</gene>
<organism evidence="2 3">
    <name type="scientific">Trypanosoma theileri</name>
    <dbReference type="NCBI Taxonomy" id="67003"/>
    <lineage>
        <taxon>Eukaryota</taxon>
        <taxon>Discoba</taxon>
        <taxon>Euglenozoa</taxon>
        <taxon>Kinetoplastea</taxon>
        <taxon>Metakinetoplastina</taxon>
        <taxon>Trypanosomatida</taxon>
        <taxon>Trypanosomatidae</taxon>
        <taxon>Trypanosoma</taxon>
    </lineage>
</organism>
<feature type="region of interest" description="Disordered" evidence="1">
    <location>
        <begin position="50"/>
        <end position="101"/>
    </location>
</feature>
<evidence type="ECO:0000313" key="3">
    <source>
        <dbReference type="Proteomes" id="UP000192257"/>
    </source>
</evidence>
<evidence type="ECO:0000313" key="2">
    <source>
        <dbReference type="EMBL" id="ORC90007.1"/>
    </source>
</evidence>
<proteinExistence type="predicted"/>
<dbReference type="GeneID" id="39984546"/>
<reference evidence="2 3" key="1">
    <citation type="submission" date="2017-03" db="EMBL/GenBank/DDBJ databases">
        <title>An alternative strategy for trypanosome survival in the mammalian bloodstream revealed through genome and transcriptome analysis of the ubiquitous bovine parasite Trypanosoma (Megatrypanum) theileri.</title>
        <authorList>
            <person name="Kelly S."/>
            <person name="Ivens A."/>
            <person name="Mott A."/>
            <person name="O'Neill E."/>
            <person name="Emms D."/>
            <person name="Macleod O."/>
            <person name="Voorheis P."/>
            <person name="Matthews J."/>
            <person name="Matthews K."/>
            <person name="Carrington M."/>
        </authorList>
    </citation>
    <scope>NUCLEOTIDE SEQUENCE [LARGE SCALE GENOMIC DNA]</scope>
    <source>
        <strain evidence="2">Edinburgh</strain>
    </source>
</reference>
<feature type="compositionally biased region" description="Basic residues" evidence="1">
    <location>
        <begin position="66"/>
        <end position="75"/>
    </location>
</feature>
<dbReference type="RefSeq" id="XP_028884073.1">
    <property type="nucleotide sequence ID" value="XM_029024766.1"/>
</dbReference>
<dbReference type="VEuPathDB" id="TriTrypDB:TM35_000102750"/>
<dbReference type="EMBL" id="NBCO01000010">
    <property type="protein sequence ID" value="ORC90007.1"/>
    <property type="molecule type" value="Genomic_DNA"/>
</dbReference>
<dbReference type="AlphaFoldDB" id="A0A1X0NZ90"/>
<comment type="caution">
    <text evidence="2">The sequence shown here is derived from an EMBL/GenBank/DDBJ whole genome shotgun (WGS) entry which is preliminary data.</text>
</comment>
<feature type="compositionally biased region" description="Low complexity" evidence="1">
    <location>
        <begin position="76"/>
        <end position="87"/>
    </location>
</feature>
<sequence length="101" mass="11671">MNALEFSHRGRPKINGPWDVHYPNGPLQDINCSGQNYNNRHATMPLTTSMRAKRKRTDGRNAKQITPRRGKKKKQQNTITKNNNNNNNKKKIDHHKTAQPC</sequence>
<accession>A0A1X0NZ90</accession>
<protein>
    <submittedName>
        <fullName evidence="2">Uncharacterized protein</fullName>
    </submittedName>
</protein>
<name>A0A1X0NZ90_9TRYP</name>